<evidence type="ECO:0000313" key="13">
    <source>
        <dbReference type="EMBL" id="AEH62370.1"/>
    </source>
</evidence>
<evidence type="ECO:0000256" key="5">
    <source>
        <dbReference type="ARBA" id="ARBA00039314"/>
    </source>
</evidence>
<evidence type="ECO:0000256" key="10">
    <source>
        <dbReference type="ARBA" id="ARBA00047409"/>
    </source>
</evidence>
<dbReference type="GO" id="GO:0102390">
    <property type="term" value="F:mycophenolic acid acyl-glucuronide esterase activity"/>
    <property type="evidence" value="ECO:0007669"/>
    <property type="project" value="UniProtKB-EC"/>
</dbReference>
<dbReference type="GeneID" id="79904070"/>
<dbReference type="Proteomes" id="UP000001494">
    <property type="component" value="Chromosome"/>
</dbReference>
<evidence type="ECO:0000256" key="2">
    <source>
        <dbReference type="ARBA" id="ARBA00022801"/>
    </source>
</evidence>
<protein>
    <recommendedName>
        <fullName evidence="5">Palmitoyl-protein thioesterase ABHD10, mitochondrial</fullName>
        <ecNumber evidence="4">3.1.1.93</ecNumber>
        <ecNumber evidence="1">3.1.2.22</ecNumber>
    </recommendedName>
    <alternativeName>
        <fullName evidence="7">Acyl-protein thioesterase ABHD10</fullName>
    </alternativeName>
    <alternativeName>
        <fullName evidence="8">Alpha/beta hydrolase domain-containing protein 10</fullName>
    </alternativeName>
    <alternativeName>
        <fullName evidence="6">Mycophenolic acid acyl-glucuronide esterase, mitochondrial</fullName>
    </alternativeName>
</protein>
<comment type="function">
    <text evidence="9">Acts as an acyl-protein thioesterase that hydrolyzes fatty acids from acylated residues in proteins. Regulates the mitochondrial S-depalmitoylation of the nucleophilic active site residue of peroxiredoxin-5/PRDX5, a key antioxidant protein, therefore modulating mitochondrial antioxidant ability. Also catalyzes the deglucuronidation of mycophenolic acid acyl-glucuronide, an active metabolite of the immunosuppressant drug mycophenolate.</text>
</comment>
<keyword evidence="3" id="KW-0809">Transit peptide</keyword>
<evidence type="ECO:0000256" key="9">
    <source>
        <dbReference type="ARBA" id="ARBA00046047"/>
    </source>
</evidence>
<keyword evidence="2 13" id="KW-0378">Hydrolase</keyword>
<dbReference type="eggNOG" id="COG1073">
    <property type="taxonomic scope" value="Bacteria"/>
</dbReference>
<dbReference type="InterPro" id="IPR052382">
    <property type="entry name" value="ABHD10_acyl-thioesterase"/>
</dbReference>
<reference evidence="13 14" key="1">
    <citation type="journal article" date="2011" name="J. Bacteriol.">
        <title>Genome sequence of the ethanol-producing Zymomonas mobilis subsp. mobilis lectotype strain ATCC 10988.</title>
        <authorList>
            <person name="Pappas K.M."/>
            <person name="Kouvelis V.N."/>
            <person name="Saunders E."/>
            <person name="Brettin T.S."/>
            <person name="Bruce D."/>
            <person name="Detter C."/>
            <person name="Balakireva M."/>
            <person name="Han C.S."/>
            <person name="Savvakis G."/>
            <person name="Kyrpides N.C."/>
            <person name="Typas M.A."/>
        </authorList>
    </citation>
    <scope>NUCLEOTIDE SEQUENCE [LARGE SCALE GENOMIC DNA]</scope>
    <source>
        <strain evidence="14">ATCC 10988 / DSM 424 / CCUG 17860 / LMG 404 / NCIMB 8938 / NRRL B-806 / ZM1</strain>
    </source>
</reference>
<dbReference type="AlphaFoldDB" id="A0A0H3G5G7"/>
<dbReference type="EMBL" id="CP002850">
    <property type="protein sequence ID" value="AEH62370.1"/>
    <property type="molecule type" value="Genomic_DNA"/>
</dbReference>
<evidence type="ECO:0000313" key="14">
    <source>
        <dbReference type="Proteomes" id="UP000001494"/>
    </source>
</evidence>
<dbReference type="GO" id="GO:0008474">
    <property type="term" value="F:palmitoyl-(protein) hydrolase activity"/>
    <property type="evidence" value="ECO:0007669"/>
    <property type="project" value="UniProtKB-EC"/>
</dbReference>
<evidence type="ECO:0000256" key="1">
    <source>
        <dbReference type="ARBA" id="ARBA00012423"/>
    </source>
</evidence>
<dbReference type="EC" id="3.1.1.93" evidence="4"/>
<evidence type="ECO:0000259" key="12">
    <source>
        <dbReference type="Pfam" id="PF00561"/>
    </source>
</evidence>
<dbReference type="RefSeq" id="WP_012817163.1">
    <property type="nucleotide sequence ID" value="NC_017262.1"/>
</dbReference>
<dbReference type="InterPro" id="IPR029058">
    <property type="entry name" value="AB_hydrolase_fold"/>
</dbReference>
<dbReference type="SUPFAM" id="SSF53474">
    <property type="entry name" value="alpha/beta-Hydrolases"/>
    <property type="match status" value="1"/>
</dbReference>
<comment type="catalytic activity">
    <reaction evidence="10">
        <text>S-hexadecanoyl-L-cysteinyl-[protein] + H2O = L-cysteinyl-[protein] + hexadecanoate + H(+)</text>
        <dbReference type="Rhea" id="RHEA:19233"/>
        <dbReference type="Rhea" id="RHEA-COMP:10131"/>
        <dbReference type="Rhea" id="RHEA-COMP:11032"/>
        <dbReference type="ChEBI" id="CHEBI:7896"/>
        <dbReference type="ChEBI" id="CHEBI:15377"/>
        <dbReference type="ChEBI" id="CHEBI:15378"/>
        <dbReference type="ChEBI" id="CHEBI:29950"/>
        <dbReference type="ChEBI" id="CHEBI:74151"/>
        <dbReference type="EC" id="3.1.2.22"/>
    </reaction>
    <physiologicalReaction direction="left-to-right" evidence="10">
        <dbReference type="Rhea" id="RHEA:19234"/>
    </physiologicalReaction>
</comment>
<accession>A0A0H3G5G7</accession>
<organism evidence="13 14">
    <name type="scientific">Zymomonas mobilis subsp. mobilis (strain ATCC 10988 / DSM 424 / LMG 404 / NCIMB 8938 / NRRL B-806 / ZM1)</name>
    <dbReference type="NCBI Taxonomy" id="555217"/>
    <lineage>
        <taxon>Bacteria</taxon>
        <taxon>Pseudomonadati</taxon>
        <taxon>Pseudomonadota</taxon>
        <taxon>Alphaproteobacteria</taxon>
        <taxon>Sphingomonadales</taxon>
        <taxon>Zymomonadaceae</taxon>
        <taxon>Zymomonas</taxon>
    </lineage>
</organism>
<dbReference type="HOGENOM" id="CLU_066961_0_0_5"/>
<evidence type="ECO:0000256" key="6">
    <source>
        <dbReference type="ARBA" id="ARBA00041520"/>
    </source>
</evidence>
<evidence type="ECO:0000256" key="11">
    <source>
        <dbReference type="ARBA" id="ARBA00047972"/>
    </source>
</evidence>
<gene>
    <name evidence="13" type="ordered locus">Zmob_0524</name>
</gene>
<dbReference type="OrthoDB" id="9813296at2"/>
<name>A0A0H3G5G7_ZYMMA</name>
<dbReference type="Pfam" id="PF00561">
    <property type="entry name" value="Abhydrolase_1"/>
    <property type="match status" value="1"/>
</dbReference>
<evidence type="ECO:0000256" key="8">
    <source>
        <dbReference type="ARBA" id="ARBA00042704"/>
    </source>
</evidence>
<evidence type="ECO:0000256" key="4">
    <source>
        <dbReference type="ARBA" id="ARBA00039132"/>
    </source>
</evidence>
<dbReference type="PANTHER" id="PTHR16138">
    <property type="entry name" value="MYCOPHENOLIC ACID ACYL-GLUCURONIDE ESTERASE, MITOCHONDRIAL"/>
    <property type="match status" value="1"/>
</dbReference>
<dbReference type="PANTHER" id="PTHR16138:SF7">
    <property type="entry name" value="PALMITOYL-PROTEIN THIOESTERASE ABHD10, MITOCHONDRIAL"/>
    <property type="match status" value="1"/>
</dbReference>
<evidence type="ECO:0000256" key="7">
    <source>
        <dbReference type="ARBA" id="ARBA00042645"/>
    </source>
</evidence>
<feature type="domain" description="AB hydrolase-1" evidence="12">
    <location>
        <begin position="24"/>
        <end position="132"/>
    </location>
</feature>
<dbReference type="KEGG" id="zmm:Zmob_0524"/>
<comment type="catalytic activity">
    <reaction evidence="11">
        <text>mycophenolic acid O-acyl-beta-D-glucuronide + H2O = mycophenolate + D-glucuronate + H(+)</text>
        <dbReference type="Rhea" id="RHEA:34179"/>
        <dbReference type="ChEBI" id="CHEBI:15377"/>
        <dbReference type="ChEBI" id="CHEBI:15378"/>
        <dbReference type="ChEBI" id="CHEBI:58720"/>
        <dbReference type="ChEBI" id="CHEBI:62932"/>
        <dbReference type="ChEBI" id="CHEBI:66982"/>
        <dbReference type="EC" id="3.1.1.93"/>
    </reaction>
    <physiologicalReaction direction="left-to-right" evidence="11">
        <dbReference type="Rhea" id="RHEA:34180"/>
    </physiologicalReaction>
</comment>
<dbReference type="EC" id="3.1.2.22" evidence="1"/>
<evidence type="ECO:0000256" key="3">
    <source>
        <dbReference type="ARBA" id="ARBA00022946"/>
    </source>
</evidence>
<sequence>MTSAFIKSAHGKQLSYHKLEGSGPTIVFLPGYMSDMHGSKAIALGAWAAEKKRSCLRFDYSGCGESEGDFQDGTLTEWLEDCLSVIDQLTEGRLILVGSSMGGWLMLLAALRRPERIAGLVGLAAAPDFTEWGFSEKEKAIIEQQGKLVIPVDDAGNEVFVTRAFWESGQKNLLMTQKIDIQCPVRLIQGQKDTEVPWQNALMLSEKLASDNIRVTMVKDADHRLSRSSDIHLIINTLSELLAEIPA</sequence>
<dbReference type="InterPro" id="IPR000073">
    <property type="entry name" value="AB_hydrolase_1"/>
</dbReference>
<dbReference type="Gene3D" id="3.40.50.1820">
    <property type="entry name" value="alpha/beta hydrolase"/>
    <property type="match status" value="1"/>
</dbReference>
<proteinExistence type="predicted"/>